<dbReference type="InterPro" id="IPR025257">
    <property type="entry name" value="MINDY-3/4_CD"/>
</dbReference>
<comment type="catalytic activity">
    <reaction evidence="2">
        <text>Thiol-dependent hydrolysis of ester, thioester, amide, peptide and isopeptide bonds formed by the C-terminal Gly of ubiquitin (a 76-residue protein attached to proteins as an intracellular targeting signal).</text>
        <dbReference type="EC" id="3.4.19.12"/>
    </reaction>
</comment>
<gene>
    <name evidence="5" type="primary">Mindy4b</name>
    <name evidence="5" type="ORF">GTO92_0009339</name>
</gene>
<comment type="function">
    <text evidence="2">Hydrolase that can remove 'Lys-48'-linked conjugated ubiquitin from proteins.</text>
</comment>
<evidence type="ECO:0000256" key="1">
    <source>
        <dbReference type="ARBA" id="ARBA00011074"/>
    </source>
</evidence>
<feature type="domain" description="Deubiquitinating enzyme MINDY-3/4 conserved" evidence="4">
    <location>
        <begin position="110"/>
        <end position="466"/>
    </location>
</feature>
<keyword evidence="2" id="KW-0833">Ubl conjugation pathway</keyword>
<feature type="non-terminal residue" evidence="5">
    <location>
        <position position="471"/>
    </location>
</feature>
<name>A0ABS2Z2P3_POLSE</name>
<dbReference type="PANTHER" id="PTHR12473">
    <property type="entry name" value="UBIQUITIN CARBOXYL-TERMINAL HYDROLASE MINDY-4-RELATED"/>
    <property type="match status" value="1"/>
</dbReference>
<dbReference type="Proteomes" id="UP001166052">
    <property type="component" value="Unassembled WGS sequence"/>
</dbReference>
<proteinExistence type="inferred from homology"/>
<dbReference type="Pfam" id="PF13898">
    <property type="entry name" value="MINDY-3_4_CD"/>
    <property type="match status" value="1"/>
</dbReference>
<dbReference type="InterPro" id="IPR039785">
    <property type="entry name" value="MINY3/4"/>
</dbReference>
<accession>A0ABS2Z2P3</accession>
<feature type="compositionally biased region" description="Basic and acidic residues" evidence="3">
    <location>
        <begin position="46"/>
        <end position="56"/>
    </location>
</feature>
<dbReference type="GO" id="GO:0016787">
    <property type="term" value="F:hydrolase activity"/>
    <property type="evidence" value="ECO:0007669"/>
    <property type="project" value="UniProtKB-KW"/>
</dbReference>
<feature type="region of interest" description="Disordered" evidence="3">
    <location>
        <begin position="44"/>
        <end position="74"/>
    </location>
</feature>
<keyword evidence="2" id="KW-0645">Protease</keyword>
<evidence type="ECO:0000313" key="5">
    <source>
        <dbReference type="EMBL" id="MBN3292725.1"/>
    </source>
</evidence>
<dbReference type="GeneID" id="120532084"/>
<keyword evidence="6" id="KW-1185">Reference proteome</keyword>
<sequence length="471" mass="54121">MEQEIGSSTQGLNNMELEEIANKITDLDKWRDIFSSRGFELTDINNQKHQESRKGDEDSEEGVGGPQPSVNKSRGQASFYNVPYAIPKYLVAPSNLGGVPITMGMAVELRNILFGSTFHIFNFEWKKSHFKFREPYSELSYALETERGGSRAIQMVVQANIIKYLLFTRNNVMENTNLQRLCEISQKDQEKSLASALTDILWAAGECQQAIICLVTNDSYFSPNKDYKTDNFTERIQLFTFQDKEDTWKFIYGNIQCFKDEGSHGVILFLYSLIFSRTIDRLKEDLDFTTPHLLTLSLGNFVCRQALLNLMMTGKASPNVFNGNLLYDDQGNQLPHPLHGVLTRCDVGYLHWNRDQLEQDRLPRVGSMLKTPKLPIWLCNINGTYSVLFSSNRSLLSDWKMEHLFELYFYNGQPSQKKTVVLTIDTHSHHWEEGHHEGEGDIEKRFPSVEMTIRTKWEGAAIDWNGTVPFF</sequence>
<evidence type="ECO:0000256" key="2">
    <source>
        <dbReference type="RuleBase" id="RU367088"/>
    </source>
</evidence>
<comment type="caution">
    <text evidence="5">The sequence shown here is derived from an EMBL/GenBank/DDBJ whole genome shotgun (WGS) entry which is preliminary data.</text>
</comment>
<dbReference type="SMART" id="SM01174">
    <property type="entry name" value="DUF4205"/>
    <property type="match status" value="1"/>
</dbReference>
<evidence type="ECO:0000259" key="4">
    <source>
        <dbReference type="SMART" id="SM01174"/>
    </source>
</evidence>
<dbReference type="EC" id="3.4.19.12" evidence="2"/>
<protein>
    <recommendedName>
        <fullName evidence="2">Ubiquitin carboxyl-terminal hydrolase MINDY</fullName>
        <ecNumber evidence="2">3.4.19.12</ecNumber>
    </recommendedName>
</protein>
<evidence type="ECO:0000313" key="6">
    <source>
        <dbReference type="Proteomes" id="UP001166052"/>
    </source>
</evidence>
<reference evidence="5" key="1">
    <citation type="journal article" date="2021" name="Cell">
        <title>Tracing the genetic footprints of vertebrate landing in non-teleost ray-finned fishes.</title>
        <authorList>
            <person name="Bi X."/>
            <person name="Wang K."/>
            <person name="Yang L."/>
            <person name="Pan H."/>
            <person name="Jiang H."/>
            <person name="Wei Q."/>
            <person name="Fang M."/>
            <person name="Yu H."/>
            <person name="Zhu C."/>
            <person name="Cai Y."/>
            <person name="He Y."/>
            <person name="Gan X."/>
            <person name="Zeng H."/>
            <person name="Yu D."/>
            <person name="Zhu Y."/>
            <person name="Jiang H."/>
            <person name="Qiu Q."/>
            <person name="Yang H."/>
            <person name="Zhang Y.E."/>
            <person name="Wang W."/>
            <person name="Zhu M."/>
            <person name="He S."/>
            <person name="Zhang G."/>
        </authorList>
    </citation>
    <scope>NUCLEOTIDE SEQUENCE</scope>
    <source>
        <strain evidence="5">Bchr_001</strain>
    </source>
</reference>
<organism evidence="5 6">
    <name type="scientific">Polypterus senegalus</name>
    <name type="common">Senegal bichir</name>
    <dbReference type="NCBI Taxonomy" id="55291"/>
    <lineage>
        <taxon>Eukaryota</taxon>
        <taxon>Metazoa</taxon>
        <taxon>Chordata</taxon>
        <taxon>Craniata</taxon>
        <taxon>Vertebrata</taxon>
        <taxon>Euteleostomi</taxon>
        <taxon>Actinopterygii</taxon>
        <taxon>Polypteriformes</taxon>
        <taxon>Polypteridae</taxon>
        <taxon>Polypterus</taxon>
    </lineage>
</organism>
<keyword evidence="2 5" id="KW-0378">Hydrolase</keyword>
<dbReference type="EMBL" id="JAAWVN010017942">
    <property type="protein sequence ID" value="MBN3292725.1"/>
    <property type="molecule type" value="Genomic_DNA"/>
</dbReference>
<evidence type="ECO:0000256" key="3">
    <source>
        <dbReference type="SAM" id="MobiDB-lite"/>
    </source>
</evidence>
<feature type="non-terminal residue" evidence="5">
    <location>
        <position position="1"/>
    </location>
</feature>
<dbReference type="RefSeq" id="XP_039613925.1">
    <property type="nucleotide sequence ID" value="XM_039757991.1"/>
</dbReference>
<comment type="similarity">
    <text evidence="1 2">Belongs to the MINDY deubiquitinase family. FAM188 subfamily.</text>
</comment>
<keyword evidence="2" id="KW-0788">Thiol protease</keyword>
<dbReference type="PANTHER" id="PTHR12473:SF18">
    <property type="entry name" value="INACTIVE UBIQUITIN CARBOXYL-TERMINAL HYDROLASE MINDY-4B"/>
    <property type="match status" value="1"/>
</dbReference>